<dbReference type="SUPFAM" id="SSF57997">
    <property type="entry name" value="Tropomyosin"/>
    <property type="match status" value="1"/>
</dbReference>
<dbReference type="GO" id="GO:0030286">
    <property type="term" value="C:dynein complex"/>
    <property type="evidence" value="ECO:0007669"/>
    <property type="project" value="InterPro"/>
</dbReference>
<dbReference type="PANTHER" id="PTHR22878">
    <property type="entry name" value="DYNEIN HEAVY CHAIN 6, AXONEMAL-LIKE-RELATED"/>
    <property type="match status" value="1"/>
</dbReference>
<dbReference type="EMBL" id="KV934797">
    <property type="protein sequence ID" value="PIO30402.1"/>
    <property type="molecule type" value="Genomic_DNA"/>
</dbReference>
<evidence type="ECO:0000259" key="2">
    <source>
        <dbReference type="Pfam" id="PF12777"/>
    </source>
</evidence>
<evidence type="ECO:0000256" key="1">
    <source>
        <dbReference type="SAM" id="Coils"/>
    </source>
</evidence>
<protein>
    <recommendedName>
        <fullName evidence="2">Dynein heavy chain coiled coil stalk domain-containing protein</fullName>
    </recommendedName>
</protein>
<dbReference type="OrthoDB" id="447173at2759"/>
<dbReference type="PANTHER" id="PTHR22878:SF73">
    <property type="entry name" value="DYNEIN AXONEMAL HEAVY CHAIN 1"/>
    <property type="match status" value="1"/>
</dbReference>
<proteinExistence type="predicted"/>
<evidence type="ECO:0000313" key="4">
    <source>
        <dbReference type="Proteomes" id="UP000228934"/>
    </source>
</evidence>
<reference evidence="4" key="1">
    <citation type="journal article" date="2017" name="Nat. Commun.">
        <title>The North American bullfrog draft genome provides insight into hormonal regulation of long noncoding RNA.</title>
        <authorList>
            <person name="Hammond S.A."/>
            <person name="Warren R.L."/>
            <person name="Vandervalk B.P."/>
            <person name="Kucuk E."/>
            <person name="Khan H."/>
            <person name="Gibb E.A."/>
            <person name="Pandoh P."/>
            <person name="Kirk H."/>
            <person name="Zhao Y."/>
            <person name="Jones M."/>
            <person name="Mungall A.J."/>
            <person name="Coope R."/>
            <person name="Pleasance S."/>
            <person name="Moore R.A."/>
            <person name="Holt R.A."/>
            <person name="Round J.M."/>
            <person name="Ohora S."/>
            <person name="Walle B.V."/>
            <person name="Veldhoen N."/>
            <person name="Helbing C.C."/>
            <person name="Birol I."/>
        </authorList>
    </citation>
    <scope>NUCLEOTIDE SEQUENCE [LARGE SCALE GENOMIC DNA]</scope>
</reference>
<dbReference type="InterPro" id="IPR026983">
    <property type="entry name" value="DHC"/>
</dbReference>
<dbReference type="InterPro" id="IPR024743">
    <property type="entry name" value="Dynein_HC_stalk"/>
</dbReference>
<name>A0A2G9RR69_AQUCT</name>
<dbReference type="Proteomes" id="UP000228934">
    <property type="component" value="Unassembled WGS sequence"/>
</dbReference>
<evidence type="ECO:0000313" key="3">
    <source>
        <dbReference type="EMBL" id="PIO30402.1"/>
    </source>
</evidence>
<dbReference type="GO" id="GO:0007018">
    <property type="term" value="P:microtubule-based movement"/>
    <property type="evidence" value="ECO:0007669"/>
    <property type="project" value="InterPro"/>
</dbReference>
<feature type="non-terminal residue" evidence="3">
    <location>
        <position position="359"/>
    </location>
</feature>
<gene>
    <name evidence="3" type="ORF">AB205_0105820</name>
</gene>
<dbReference type="Pfam" id="PF12777">
    <property type="entry name" value="MT"/>
    <property type="match status" value="1"/>
</dbReference>
<keyword evidence="1" id="KW-0175">Coiled coil</keyword>
<accession>A0A2G9RR69</accession>
<sequence length="359" mass="40277">MQEELEIMRPQLEDAAQETVITMQKIEKDTVVAEATRASVQAEEAKATEKARKAQEIADDAQKDLDEALPALDAALASLKSLNKNDVTEVRALQRPPLGVKLVIEAVCIMKGIKPKKVAGEKPGTRIDDYWEPGRGLLQDPGKFLEGLFKFDKDNIPDAVIKAIQPHIDNEEFQPAAIARVSKACTSICQWVRAMHKYHFVARGVEPKRQALQEAQEDLAETQKILDEAKARLSEVEEGIATLQAKYRDCVSKKEELEQKCDQCEQRLSRADKLITGLSDEKQRWQDTVLNLENLLVNVTGDLLLCAGFLAYLGPFTGQYRTALFEQWTKKLRELKVPCTQEPSLLGTLGDPVKIRSWQ</sequence>
<organism evidence="3 4">
    <name type="scientific">Aquarana catesbeiana</name>
    <name type="common">American bullfrog</name>
    <name type="synonym">Rana catesbeiana</name>
    <dbReference type="NCBI Taxonomy" id="8400"/>
    <lineage>
        <taxon>Eukaryota</taxon>
        <taxon>Metazoa</taxon>
        <taxon>Chordata</taxon>
        <taxon>Craniata</taxon>
        <taxon>Vertebrata</taxon>
        <taxon>Euteleostomi</taxon>
        <taxon>Amphibia</taxon>
        <taxon>Batrachia</taxon>
        <taxon>Anura</taxon>
        <taxon>Neobatrachia</taxon>
        <taxon>Ranoidea</taxon>
        <taxon>Ranidae</taxon>
        <taxon>Aquarana</taxon>
    </lineage>
</organism>
<feature type="coiled-coil region" evidence="1">
    <location>
        <begin position="212"/>
        <end position="274"/>
    </location>
</feature>
<dbReference type="GO" id="GO:0045505">
    <property type="term" value="F:dynein intermediate chain binding"/>
    <property type="evidence" value="ECO:0007669"/>
    <property type="project" value="InterPro"/>
</dbReference>
<dbReference type="AlphaFoldDB" id="A0A2G9RR69"/>
<feature type="domain" description="Dynein heavy chain coiled coil stalk" evidence="2">
    <location>
        <begin position="18"/>
        <end position="328"/>
    </location>
</feature>
<keyword evidence="4" id="KW-1185">Reference proteome</keyword>
<dbReference type="FunFam" id="1.20.920.20:FF:000006">
    <property type="entry name" value="Dynein, axonemal, heavy chain 6"/>
    <property type="match status" value="1"/>
</dbReference>
<dbReference type="GO" id="GO:0051959">
    <property type="term" value="F:dynein light intermediate chain binding"/>
    <property type="evidence" value="ECO:0007669"/>
    <property type="project" value="InterPro"/>
</dbReference>
<dbReference type="Gene3D" id="1.20.920.20">
    <property type="match status" value="1"/>
</dbReference>